<gene>
    <name evidence="1" type="ORF">PDIGIT_LOCUS10552</name>
</gene>
<dbReference type="Proteomes" id="UP001152607">
    <property type="component" value="Unassembled WGS sequence"/>
</dbReference>
<accession>A0A9W4UK41</accession>
<dbReference type="AlphaFoldDB" id="A0A9W4UK41"/>
<comment type="caution">
    <text evidence="1">The sequence shown here is derived from an EMBL/GenBank/DDBJ whole genome shotgun (WGS) entry which is preliminary data.</text>
</comment>
<name>A0A9W4UK41_9PLEO</name>
<dbReference type="EMBL" id="CAOQHR010000007">
    <property type="protein sequence ID" value="CAI6337440.1"/>
    <property type="molecule type" value="Genomic_DNA"/>
</dbReference>
<organism evidence="1 2">
    <name type="scientific">Periconia digitata</name>
    <dbReference type="NCBI Taxonomy" id="1303443"/>
    <lineage>
        <taxon>Eukaryota</taxon>
        <taxon>Fungi</taxon>
        <taxon>Dikarya</taxon>
        <taxon>Ascomycota</taxon>
        <taxon>Pezizomycotina</taxon>
        <taxon>Dothideomycetes</taxon>
        <taxon>Pleosporomycetidae</taxon>
        <taxon>Pleosporales</taxon>
        <taxon>Massarineae</taxon>
        <taxon>Periconiaceae</taxon>
        <taxon>Periconia</taxon>
    </lineage>
</organism>
<protein>
    <submittedName>
        <fullName evidence="1">Uncharacterized protein</fullName>
    </submittedName>
</protein>
<sequence length="203" mass="22593">MGPQYIMGTVIPCREPSSCFPSRFPMNNGHYLAVVLSLIRPRTVGQCERRRCKLKAPLGGTASCLLLLEKHVIPACVFLGTDQGFIRRSQRLNVLILIPGCTARASRYDIQTTPIASWNVARTLAAHPSDYQTPAPQSRSMANPYRIYSAATRLRPTVLFQWIRLHAWQSSILSVLSTYLKADTFFSPTATSHLISRATSDLS</sequence>
<proteinExistence type="predicted"/>
<keyword evidence="2" id="KW-1185">Reference proteome</keyword>
<evidence type="ECO:0000313" key="2">
    <source>
        <dbReference type="Proteomes" id="UP001152607"/>
    </source>
</evidence>
<reference evidence="1" key="1">
    <citation type="submission" date="2023-01" db="EMBL/GenBank/DDBJ databases">
        <authorList>
            <person name="Van Ghelder C."/>
            <person name="Rancurel C."/>
        </authorList>
    </citation>
    <scope>NUCLEOTIDE SEQUENCE</scope>
    <source>
        <strain evidence="1">CNCM I-4278</strain>
    </source>
</reference>
<evidence type="ECO:0000313" key="1">
    <source>
        <dbReference type="EMBL" id="CAI6337440.1"/>
    </source>
</evidence>